<comment type="caution">
    <text evidence="1">The sequence shown here is derived from an EMBL/GenBank/DDBJ whole genome shotgun (WGS) entry which is preliminary data.</text>
</comment>
<reference evidence="1" key="2">
    <citation type="submission" date="2021-10" db="EMBL/GenBank/DDBJ databases">
        <title>Phylogenomics reveals ancestral predisposition of the termite-cultivated fungus Termitomyces towards a domesticated lifestyle.</title>
        <authorList>
            <person name="Auxier B."/>
            <person name="Grum-Grzhimaylo A."/>
            <person name="Cardenas M.E."/>
            <person name="Lodge J.D."/>
            <person name="Laessoe T."/>
            <person name="Pedersen O."/>
            <person name="Smith M.E."/>
            <person name="Kuyper T.W."/>
            <person name="Franco-Molano E.A."/>
            <person name="Baroni T.J."/>
            <person name="Aanen D.K."/>
        </authorList>
    </citation>
    <scope>NUCLEOTIDE SEQUENCE</scope>
    <source>
        <strain evidence="1">D49</strain>
    </source>
</reference>
<organism evidence="1 2">
    <name type="scientific">Sphagnurus paluster</name>
    <dbReference type="NCBI Taxonomy" id="117069"/>
    <lineage>
        <taxon>Eukaryota</taxon>
        <taxon>Fungi</taxon>
        <taxon>Dikarya</taxon>
        <taxon>Basidiomycota</taxon>
        <taxon>Agaricomycotina</taxon>
        <taxon>Agaricomycetes</taxon>
        <taxon>Agaricomycetidae</taxon>
        <taxon>Agaricales</taxon>
        <taxon>Tricholomatineae</taxon>
        <taxon>Lyophyllaceae</taxon>
        <taxon>Sphagnurus</taxon>
    </lineage>
</organism>
<sequence length="234" mass="26540">MIKCLPRSSQELRIILELNHKELRSDPWNPIPHLRCAVERGNDVYLCMERLNPYDQPPFKTIANYVDFFRQTLEGLTFLHELKIANMSFQDSSCYMVDLGSAPSTCASPYEFDRSIYPVRYYFTNLSNAIKYDPTSASSAAVFKHDVQDCGVMIERLLFHVPDIEPKLKSLVKAMALGGFGADESRKLFEALCKSFESSTFDTPTTLLDPRMRSTATLSLPKRSSRGIPPCMST</sequence>
<accession>A0A9P7FU40</accession>
<proteinExistence type="predicted"/>
<dbReference type="InterPro" id="IPR011009">
    <property type="entry name" value="Kinase-like_dom_sf"/>
</dbReference>
<dbReference type="EMBL" id="JABCKI010006245">
    <property type="protein sequence ID" value="KAG5634872.1"/>
    <property type="molecule type" value="Genomic_DNA"/>
</dbReference>
<protein>
    <recommendedName>
        <fullName evidence="3">Protein kinase domain-containing protein</fullName>
    </recommendedName>
</protein>
<keyword evidence="2" id="KW-1185">Reference proteome</keyword>
<gene>
    <name evidence="1" type="ORF">H0H81_000461</name>
</gene>
<dbReference type="OrthoDB" id="3260792at2759"/>
<evidence type="ECO:0000313" key="1">
    <source>
        <dbReference type="EMBL" id="KAG5634872.1"/>
    </source>
</evidence>
<name>A0A9P7FU40_9AGAR</name>
<reference evidence="1" key="1">
    <citation type="submission" date="2021-02" db="EMBL/GenBank/DDBJ databases">
        <authorList>
            <person name="Nieuwenhuis M."/>
            <person name="Van De Peppel L.J.J."/>
        </authorList>
    </citation>
    <scope>NUCLEOTIDE SEQUENCE</scope>
    <source>
        <strain evidence="1">D49</strain>
    </source>
</reference>
<dbReference type="AlphaFoldDB" id="A0A9P7FU40"/>
<evidence type="ECO:0008006" key="3">
    <source>
        <dbReference type="Google" id="ProtNLM"/>
    </source>
</evidence>
<dbReference type="Proteomes" id="UP000717328">
    <property type="component" value="Unassembled WGS sequence"/>
</dbReference>
<dbReference type="SUPFAM" id="SSF56112">
    <property type="entry name" value="Protein kinase-like (PK-like)"/>
    <property type="match status" value="1"/>
</dbReference>
<evidence type="ECO:0000313" key="2">
    <source>
        <dbReference type="Proteomes" id="UP000717328"/>
    </source>
</evidence>